<evidence type="ECO:0000313" key="4">
    <source>
        <dbReference type="EMBL" id="NYS44501.1"/>
    </source>
</evidence>
<proteinExistence type="predicted"/>
<evidence type="ECO:0000313" key="5">
    <source>
        <dbReference type="Proteomes" id="UP000528918"/>
    </source>
</evidence>
<evidence type="ECO:0000256" key="1">
    <source>
        <dbReference type="ARBA" id="ARBA00005213"/>
    </source>
</evidence>
<evidence type="ECO:0000256" key="3">
    <source>
        <dbReference type="ARBA" id="ARBA00049429"/>
    </source>
</evidence>
<dbReference type="Gene3D" id="3.75.10.10">
    <property type="entry name" value="L-arginine/glycine Amidinotransferase, Chain A"/>
    <property type="match status" value="1"/>
</dbReference>
<protein>
    <recommendedName>
        <fullName evidence="2">arginine deiminase</fullName>
        <ecNumber evidence="2">3.5.3.6</ecNumber>
    </recommendedName>
</protein>
<comment type="catalytic activity">
    <reaction evidence="3">
        <text>L-arginine + H2O = L-citrulline + NH4(+)</text>
        <dbReference type="Rhea" id="RHEA:19597"/>
        <dbReference type="ChEBI" id="CHEBI:15377"/>
        <dbReference type="ChEBI" id="CHEBI:28938"/>
        <dbReference type="ChEBI" id="CHEBI:32682"/>
        <dbReference type="ChEBI" id="CHEBI:57743"/>
        <dbReference type="EC" id="3.5.3.6"/>
    </reaction>
</comment>
<evidence type="ECO:0000256" key="2">
    <source>
        <dbReference type="ARBA" id="ARBA00012171"/>
    </source>
</evidence>
<sequence>MKNYGCQSMAAPMSRVLMRRPGDSLRQADPHLWNYNGYFDPEKAIAQYQALVEMVEATGAEILWLEDGNDGLSDGMFTRDASLITKAGAVLLKMGKALRAPEPESHGRAYAMANIPVLGRLTGEALVEGGDTLWLDEHTLVVGLGFRSNREGVRQLNELLNPHGIEVLGFDLPVWSGETACLHLMSVISPLADDLYLVHPKLIPAALWILMKQRGIELIAAPEAEFHDSLGLNLNVMPFSPRDCVMIDGFPGTRAVMEAHGVRVRTFEGDALCMACEGGPTCLTNPILREA</sequence>
<dbReference type="EC" id="3.5.3.6" evidence="2"/>
<accession>A0ABX2STH7</accession>
<organism evidence="4 5">
    <name type="scientific">Vreelandella zhaodongensis</name>
    <name type="common">Halomonas zhaodongensis</name>
    <dbReference type="NCBI Taxonomy" id="1176240"/>
    <lineage>
        <taxon>Bacteria</taxon>
        <taxon>Pseudomonadati</taxon>
        <taxon>Pseudomonadota</taxon>
        <taxon>Gammaproteobacteria</taxon>
        <taxon>Oceanospirillales</taxon>
        <taxon>Halomonadaceae</taxon>
        <taxon>Vreelandella</taxon>
    </lineage>
</organism>
<reference evidence="4 5" key="1">
    <citation type="journal article" date="2013" name="Antonie Van Leeuwenhoek">
        <title>Halomonas zhaodongensis sp. nov., a slightly halophilic bacterium isolated from saline-alkaline soils in Zhaodong, China.</title>
        <authorList>
            <person name="Jiang J."/>
            <person name="Pan Y."/>
            <person name="Meng L."/>
            <person name="Hu S."/>
            <person name="Zhang X."/>
            <person name="Hu B."/>
            <person name="Meng J."/>
            <person name="Li C."/>
            <person name="Huang H."/>
            <person name="Wang K."/>
            <person name="Su T."/>
        </authorList>
    </citation>
    <scope>NUCLEOTIDE SEQUENCE [LARGE SCALE GENOMIC DNA]</scope>
    <source>
        <strain evidence="4 5">NEAU-ST10-25</strain>
    </source>
</reference>
<dbReference type="PANTHER" id="PTHR47271:SF2">
    <property type="entry name" value="ARGININE DEIMINASE"/>
    <property type="match status" value="1"/>
</dbReference>
<dbReference type="PANTHER" id="PTHR47271">
    <property type="entry name" value="ARGININE DEIMINASE"/>
    <property type="match status" value="1"/>
</dbReference>
<dbReference type="RefSeq" id="WP_179927318.1">
    <property type="nucleotide sequence ID" value="NZ_JACCDD010000002.1"/>
</dbReference>
<comment type="caution">
    <text evidence="4">The sequence shown here is derived from an EMBL/GenBank/DDBJ whole genome shotgun (WGS) entry which is preliminary data.</text>
</comment>
<dbReference type="EMBL" id="JACCDD010000002">
    <property type="protein sequence ID" value="NYS44501.1"/>
    <property type="molecule type" value="Genomic_DNA"/>
</dbReference>
<gene>
    <name evidence="4" type="ORF">HZS79_05990</name>
</gene>
<dbReference type="SUPFAM" id="SSF55909">
    <property type="entry name" value="Pentein"/>
    <property type="match status" value="1"/>
</dbReference>
<comment type="pathway">
    <text evidence="1">Amino-acid degradation; L-arginine degradation via ADI pathway; carbamoyl phosphate from L-arginine: step 1/2.</text>
</comment>
<dbReference type="Proteomes" id="UP000528918">
    <property type="component" value="Unassembled WGS sequence"/>
</dbReference>
<name>A0ABX2STH7_VREZH</name>
<dbReference type="Pfam" id="PF02274">
    <property type="entry name" value="ADI"/>
    <property type="match status" value="1"/>
</dbReference>
<keyword evidence="5" id="KW-1185">Reference proteome</keyword>